<feature type="region of interest" description="Disordered" evidence="1">
    <location>
        <begin position="452"/>
        <end position="491"/>
    </location>
</feature>
<dbReference type="EMBL" id="NKCI01000218">
    <property type="protein sequence ID" value="RSL47375.1"/>
    <property type="molecule type" value="Genomic_DNA"/>
</dbReference>
<feature type="compositionally biased region" description="Acidic residues" evidence="1">
    <location>
        <begin position="354"/>
        <end position="367"/>
    </location>
</feature>
<keyword evidence="3" id="KW-1185">Reference proteome</keyword>
<sequence length="491" mass="54992">MAPQTTVLSYLTQPNPPVNRDRLRPGINTSPRGQQLIDFEGWQKWDEFNYKSLYSKFGRLLESRFTSKPPKPPTISGLDLRIVNEESLEHQILSRDTIPTVNAALDHARAWLKKRYKQPYPLLHIGRGSLCNYEDDDRFLCDWAVVSPDYVYDDRKYYNLLPGESKISSKWSSDPSHYDLQPDSASTWRLPPLQLFGYADASQVRYGFIITDAELVVFELSKIAIDPGIAATRPQRFAHTRVESADTDLSTSMQATSLNDGTGVTSESYLDNHTGNPVHPRHKTIPWDAHGPKKLTVRLAMFCLCLLAGYGPRDLDAWYPSLDSWSHKTYPYTMDAVLEEELPEIVEGAKEGYDDSGDETSGSEDDVATGKMPATSNQGNEDSTSTGPFVYVDGEAFLKRSAVIHDASTGQDGYVDEKGHVHLVDPTRIVYDDELQEWGYVHNGSWAPYIEDMRAPPAMGSGESSSHGGHGHRRSGSSSKGNESKPKKRRR</sequence>
<evidence type="ECO:0000313" key="2">
    <source>
        <dbReference type="EMBL" id="RSL47375.1"/>
    </source>
</evidence>
<evidence type="ECO:0000256" key="1">
    <source>
        <dbReference type="SAM" id="MobiDB-lite"/>
    </source>
</evidence>
<accession>A0A428P2Y9</accession>
<protein>
    <submittedName>
        <fullName evidence="2">Uncharacterized protein</fullName>
    </submittedName>
</protein>
<name>A0A428P2Y9_9HYPO</name>
<dbReference type="STRING" id="1325734.A0A428P2Y9"/>
<evidence type="ECO:0000313" key="3">
    <source>
        <dbReference type="Proteomes" id="UP000288168"/>
    </source>
</evidence>
<comment type="caution">
    <text evidence="2">The sequence shown here is derived from an EMBL/GenBank/DDBJ whole genome shotgun (WGS) entry which is preliminary data.</text>
</comment>
<feature type="region of interest" description="Disordered" evidence="1">
    <location>
        <begin position="350"/>
        <end position="386"/>
    </location>
</feature>
<organism evidence="2 3">
    <name type="scientific">Fusarium duplospermum</name>
    <dbReference type="NCBI Taxonomy" id="1325734"/>
    <lineage>
        <taxon>Eukaryota</taxon>
        <taxon>Fungi</taxon>
        <taxon>Dikarya</taxon>
        <taxon>Ascomycota</taxon>
        <taxon>Pezizomycotina</taxon>
        <taxon>Sordariomycetes</taxon>
        <taxon>Hypocreomycetidae</taxon>
        <taxon>Hypocreales</taxon>
        <taxon>Nectriaceae</taxon>
        <taxon>Fusarium</taxon>
        <taxon>Fusarium solani species complex</taxon>
    </lineage>
</organism>
<dbReference type="AlphaFoldDB" id="A0A428P2Y9"/>
<feature type="compositionally biased region" description="Polar residues" evidence="1">
    <location>
        <begin position="374"/>
        <end position="386"/>
    </location>
</feature>
<reference evidence="2 3" key="1">
    <citation type="submission" date="2017-06" db="EMBL/GenBank/DDBJ databases">
        <title>Comparative genomic analysis of Ambrosia Fusariam Clade fungi.</title>
        <authorList>
            <person name="Stajich J.E."/>
            <person name="Carrillo J."/>
            <person name="Kijimoto T."/>
            <person name="Eskalen A."/>
            <person name="O'Donnell K."/>
            <person name="Kasson M."/>
        </authorList>
    </citation>
    <scope>NUCLEOTIDE SEQUENCE [LARGE SCALE GENOMIC DNA]</scope>
    <source>
        <strain evidence="2 3">NRRL62584</strain>
    </source>
</reference>
<dbReference type="OrthoDB" id="4367324at2759"/>
<proteinExistence type="predicted"/>
<dbReference type="Proteomes" id="UP000288168">
    <property type="component" value="Unassembled WGS sequence"/>
</dbReference>
<gene>
    <name evidence="2" type="ORF">CEP54_013425</name>
</gene>